<dbReference type="PANTHER" id="PTHR11592">
    <property type="entry name" value="GLUTATHIONE PEROXIDASE"/>
    <property type="match status" value="1"/>
</dbReference>
<evidence type="ECO:0000256" key="6">
    <source>
        <dbReference type="ARBA" id="ARBA00022559"/>
    </source>
</evidence>
<dbReference type="InterPro" id="IPR000889">
    <property type="entry name" value="Glutathione_peroxidase"/>
</dbReference>
<dbReference type="GO" id="GO:0005576">
    <property type="term" value="C:extracellular region"/>
    <property type="evidence" value="ECO:0007669"/>
    <property type="project" value="UniProtKB-SubCell"/>
</dbReference>
<evidence type="ECO:0000256" key="10">
    <source>
        <dbReference type="SAM" id="SignalP"/>
    </source>
</evidence>
<dbReference type="Pfam" id="PF00255">
    <property type="entry name" value="GSHPx"/>
    <property type="match status" value="1"/>
</dbReference>
<evidence type="ECO:0000256" key="8">
    <source>
        <dbReference type="ARBA" id="ARBA00023002"/>
    </source>
</evidence>
<dbReference type="Gene3D" id="3.40.30.10">
    <property type="entry name" value="Glutaredoxin"/>
    <property type="match status" value="1"/>
</dbReference>
<dbReference type="GO" id="GO:0004602">
    <property type="term" value="F:glutathione peroxidase activity"/>
    <property type="evidence" value="ECO:0007669"/>
    <property type="project" value="UniProtKB-EC"/>
</dbReference>
<feature type="signal peptide" evidence="10">
    <location>
        <begin position="1"/>
        <end position="23"/>
    </location>
</feature>
<dbReference type="GO" id="GO:0006979">
    <property type="term" value="P:response to oxidative stress"/>
    <property type="evidence" value="ECO:0007669"/>
    <property type="project" value="InterPro"/>
</dbReference>
<evidence type="ECO:0000256" key="5">
    <source>
        <dbReference type="ARBA" id="ARBA00022525"/>
    </source>
</evidence>
<keyword evidence="6" id="KW-0575">Peroxidase</keyword>
<evidence type="ECO:0000256" key="1">
    <source>
        <dbReference type="ARBA" id="ARBA00000217"/>
    </source>
</evidence>
<feature type="region of interest" description="Disordered" evidence="9">
    <location>
        <begin position="171"/>
        <end position="217"/>
    </location>
</feature>
<feature type="chain" id="PRO_5036209247" description="glutathione peroxidase" evidence="10">
    <location>
        <begin position="24"/>
        <end position="217"/>
    </location>
</feature>
<evidence type="ECO:0000256" key="4">
    <source>
        <dbReference type="ARBA" id="ARBA00012310"/>
    </source>
</evidence>
<name>A0A7R8XKU9_9CRUS</name>
<evidence type="ECO:0000256" key="7">
    <source>
        <dbReference type="ARBA" id="ARBA00022729"/>
    </source>
</evidence>
<gene>
    <name evidence="11" type="ORF">DSTB1V02_LOCUS8800</name>
</gene>
<accession>A0A7R8XKU9</accession>
<evidence type="ECO:0000313" key="12">
    <source>
        <dbReference type="Proteomes" id="UP000677054"/>
    </source>
</evidence>
<dbReference type="EMBL" id="LR901612">
    <property type="protein sequence ID" value="CAD7248999.1"/>
    <property type="molecule type" value="Genomic_DNA"/>
</dbReference>
<dbReference type="InterPro" id="IPR036249">
    <property type="entry name" value="Thioredoxin-like_sf"/>
</dbReference>
<comment type="subcellular location">
    <subcellularLocation>
        <location evidence="2">Secreted</location>
    </subcellularLocation>
</comment>
<sequence length="217" mass="24248">MNRIGAGALRALLLLPWLSATLGQESLCDQSDPRTIYGFQEELLDGSRNVNLAEFRGKQEPGRDGKEIINGVVHVRPGGGFVPNFILFRKVEVNGNGTIPLYSYLKSVCPTTVSAFREKARLFYDPLDSDDIRWNFEKFLIDRDGKPYKRVHPQQLPETLYDDVARLASKRARPQGARPHGALRQGARPQGARPQSSSTGFGEFRLFGSPGRFPSNF</sequence>
<dbReference type="SUPFAM" id="SSF52833">
    <property type="entry name" value="Thioredoxin-like"/>
    <property type="match status" value="1"/>
</dbReference>
<evidence type="ECO:0000256" key="9">
    <source>
        <dbReference type="SAM" id="MobiDB-lite"/>
    </source>
</evidence>
<organism evidence="11">
    <name type="scientific">Darwinula stevensoni</name>
    <dbReference type="NCBI Taxonomy" id="69355"/>
    <lineage>
        <taxon>Eukaryota</taxon>
        <taxon>Metazoa</taxon>
        <taxon>Ecdysozoa</taxon>
        <taxon>Arthropoda</taxon>
        <taxon>Crustacea</taxon>
        <taxon>Oligostraca</taxon>
        <taxon>Ostracoda</taxon>
        <taxon>Podocopa</taxon>
        <taxon>Podocopida</taxon>
        <taxon>Darwinulocopina</taxon>
        <taxon>Darwinuloidea</taxon>
        <taxon>Darwinulidae</taxon>
        <taxon>Darwinula</taxon>
    </lineage>
</organism>
<comment type="similarity">
    <text evidence="3">Belongs to the glutathione peroxidase family.</text>
</comment>
<dbReference type="PANTHER" id="PTHR11592:SF88">
    <property type="entry name" value="GLUTATHIONE PEROXIDASE-RELATED"/>
    <property type="match status" value="1"/>
</dbReference>
<dbReference type="Proteomes" id="UP000677054">
    <property type="component" value="Unassembled WGS sequence"/>
</dbReference>
<dbReference type="EMBL" id="CAJPEV010002095">
    <property type="protein sequence ID" value="CAG0895636.1"/>
    <property type="molecule type" value="Genomic_DNA"/>
</dbReference>
<evidence type="ECO:0000313" key="11">
    <source>
        <dbReference type="EMBL" id="CAD7248999.1"/>
    </source>
</evidence>
<keyword evidence="5" id="KW-0964">Secreted</keyword>
<keyword evidence="7 10" id="KW-0732">Signal</keyword>
<dbReference type="EC" id="1.11.1.9" evidence="4"/>
<dbReference type="PROSITE" id="PS51355">
    <property type="entry name" value="GLUTATHIONE_PEROXID_3"/>
    <property type="match status" value="1"/>
</dbReference>
<dbReference type="AlphaFoldDB" id="A0A7R8XKU9"/>
<proteinExistence type="inferred from homology"/>
<evidence type="ECO:0000256" key="2">
    <source>
        <dbReference type="ARBA" id="ARBA00004613"/>
    </source>
</evidence>
<keyword evidence="12" id="KW-1185">Reference proteome</keyword>
<comment type="catalytic activity">
    <reaction evidence="1">
        <text>2 glutathione + H2O2 = glutathione disulfide + 2 H2O</text>
        <dbReference type="Rhea" id="RHEA:16833"/>
        <dbReference type="ChEBI" id="CHEBI:15377"/>
        <dbReference type="ChEBI" id="CHEBI:16240"/>
        <dbReference type="ChEBI" id="CHEBI:57925"/>
        <dbReference type="ChEBI" id="CHEBI:58297"/>
        <dbReference type="EC" id="1.11.1.9"/>
    </reaction>
</comment>
<keyword evidence="8" id="KW-0560">Oxidoreductase</keyword>
<protein>
    <recommendedName>
        <fullName evidence="4">glutathione peroxidase</fullName>
        <ecNumber evidence="4">1.11.1.9</ecNumber>
    </recommendedName>
</protein>
<evidence type="ECO:0000256" key="3">
    <source>
        <dbReference type="ARBA" id="ARBA00006926"/>
    </source>
</evidence>
<reference evidence="11" key="1">
    <citation type="submission" date="2020-11" db="EMBL/GenBank/DDBJ databases">
        <authorList>
            <person name="Tran Van P."/>
        </authorList>
    </citation>
    <scope>NUCLEOTIDE SEQUENCE</scope>
</reference>
<dbReference type="OrthoDB" id="446890at2759"/>